<sequence length="571" mass="65385">MSFINIYKMELTPDQQTALDGIIQFVFTEVKTKEDVAGILYAAAGCGKTFLTRVIVNKVRGTHRVAGVAPTHKARKVLDGFLNGDTLLKVKTLTIASLLNKMRSHSYIGTKHYTRGADSKMHLFDLFLIDEASMITDNDVALIISYAFEFKRKVLFIGDKYQIPNPSQKYICSDGIATKRDSVAFDLPYSFELTTNVRQAENNPVVEIYTELRNAIAECREPKISRKSKMRGKLGVRFYTNKDKWFDAIRDTYLTLNECDIHNTRIIAYTNDTVKSHNLWVRRLFQRGPKPEVGELLMGYNNLGWPEKIIENSQDYYVIDTVHTITHSVLAEANTHYKPKPRLCQMHESGLVGEIVTIQETDSTFKSVIFIPELTAPANQAMLQDLVKRAEQVNKRNSTIDAFKKYCQLKNKLVFMENVYKYGTEITGEGEFRTNNPLLFKSVGDMIEDLDDGDRTVLDNKLARDVTSKYGKILTERVEDDKPLAGTERLCDRYCVIERDLDYGVCITSHKSQGSNFTTVFVDEADFDKLHDYWSYDLDCQIDATKERTQLKYVSFTRPTTSAHVFYRKLI</sequence>
<reference evidence="1" key="1">
    <citation type="journal article" date="2019" name="MBio">
        <title>Virus Genomes from Deep Sea Sediments Expand the Ocean Megavirome and Support Independent Origins of Viral Gigantism.</title>
        <authorList>
            <person name="Backstrom D."/>
            <person name="Yutin N."/>
            <person name="Jorgensen S.L."/>
            <person name="Dharamshi J."/>
            <person name="Homa F."/>
            <person name="Zaremba-Niedwiedzka K."/>
            <person name="Spang A."/>
            <person name="Wolf Y.I."/>
            <person name="Koonin E.V."/>
            <person name="Ettema T.J."/>
        </authorList>
    </citation>
    <scope>NUCLEOTIDE SEQUENCE</scope>
</reference>
<dbReference type="GO" id="GO:0004386">
    <property type="term" value="F:helicase activity"/>
    <property type="evidence" value="ECO:0007669"/>
    <property type="project" value="UniProtKB-KW"/>
</dbReference>
<dbReference type="EMBL" id="MK500369">
    <property type="protein sequence ID" value="QBK87726.1"/>
    <property type="molecule type" value="Genomic_DNA"/>
</dbReference>
<gene>
    <name evidence="1" type="ORF">LCMAC202_00620</name>
</gene>
<keyword evidence="1" id="KW-0547">Nucleotide-binding</keyword>
<organism evidence="1">
    <name type="scientific">Marseillevirus LCMAC202</name>
    <dbReference type="NCBI Taxonomy" id="2506606"/>
    <lineage>
        <taxon>Viruses</taxon>
        <taxon>Varidnaviria</taxon>
        <taxon>Bamfordvirae</taxon>
        <taxon>Nucleocytoviricota</taxon>
        <taxon>Megaviricetes</taxon>
        <taxon>Pimascovirales</taxon>
        <taxon>Pimascovirales incertae sedis</taxon>
        <taxon>Marseilleviridae</taxon>
    </lineage>
</organism>
<keyword evidence="1" id="KW-0378">Hydrolase</keyword>
<dbReference type="SUPFAM" id="SSF52540">
    <property type="entry name" value="P-loop containing nucleoside triphosphate hydrolases"/>
    <property type="match status" value="1"/>
</dbReference>
<proteinExistence type="predicted"/>
<keyword evidence="1" id="KW-0067">ATP-binding</keyword>
<dbReference type="Gene3D" id="3.40.50.300">
    <property type="entry name" value="P-loop containing nucleotide triphosphate hydrolases"/>
    <property type="match status" value="2"/>
</dbReference>
<dbReference type="Pfam" id="PF13604">
    <property type="entry name" value="AAA_30"/>
    <property type="match status" value="1"/>
</dbReference>
<accession>A0A481YZ36</accession>
<name>A0A481YZ36_9VIRU</name>
<protein>
    <submittedName>
        <fullName evidence="1">RecD helicase /ATP-dependent exoDNAse</fullName>
    </submittedName>
</protein>
<dbReference type="InterPro" id="IPR027417">
    <property type="entry name" value="P-loop_NTPase"/>
</dbReference>
<keyword evidence="1" id="KW-0347">Helicase</keyword>
<evidence type="ECO:0000313" key="1">
    <source>
        <dbReference type="EMBL" id="QBK87726.1"/>
    </source>
</evidence>